<name>A0A1I2HTX1_9BACT</name>
<dbReference type="InterPro" id="IPR009080">
    <property type="entry name" value="tRNAsynth_Ia_anticodon-bd"/>
</dbReference>
<comment type="catalytic activity">
    <reaction evidence="8 9">
        <text>tRNA(Leu) + L-leucine + ATP = L-leucyl-tRNA(Leu) + AMP + diphosphate</text>
        <dbReference type="Rhea" id="RHEA:11688"/>
        <dbReference type="Rhea" id="RHEA-COMP:9613"/>
        <dbReference type="Rhea" id="RHEA-COMP:9622"/>
        <dbReference type="ChEBI" id="CHEBI:30616"/>
        <dbReference type="ChEBI" id="CHEBI:33019"/>
        <dbReference type="ChEBI" id="CHEBI:57427"/>
        <dbReference type="ChEBI" id="CHEBI:78442"/>
        <dbReference type="ChEBI" id="CHEBI:78494"/>
        <dbReference type="ChEBI" id="CHEBI:456215"/>
        <dbReference type="EC" id="6.1.1.4"/>
    </reaction>
</comment>
<dbReference type="CDD" id="cd00812">
    <property type="entry name" value="LeuRS_core"/>
    <property type="match status" value="1"/>
</dbReference>
<dbReference type="GO" id="GO:0006429">
    <property type="term" value="P:leucyl-tRNA aminoacylation"/>
    <property type="evidence" value="ECO:0007669"/>
    <property type="project" value="UniProtKB-UniRule"/>
</dbReference>
<dbReference type="HAMAP" id="MF_00049_B">
    <property type="entry name" value="Leu_tRNA_synth_B"/>
    <property type="match status" value="1"/>
</dbReference>
<dbReference type="AlphaFoldDB" id="A0A1I2HTX1"/>
<reference evidence="15" key="1">
    <citation type="submission" date="2016-10" db="EMBL/GenBank/DDBJ databases">
        <authorList>
            <person name="Varghese N."/>
            <person name="Submissions S."/>
        </authorList>
    </citation>
    <scope>NUCLEOTIDE SEQUENCE [LARGE SCALE GENOMIC DNA]</scope>
    <source>
        <strain evidence="15">ATCC 25963</strain>
    </source>
</reference>
<dbReference type="PROSITE" id="PS00178">
    <property type="entry name" value="AA_TRNA_LIGASE_I"/>
    <property type="match status" value="1"/>
</dbReference>
<dbReference type="CDD" id="cd07958">
    <property type="entry name" value="Anticodon_Ia_Leu_BEm"/>
    <property type="match status" value="1"/>
</dbReference>
<dbReference type="FunFam" id="3.40.50.620:FF:000060">
    <property type="entry name" value="Leucine--tRNA ligase"/>
    <property type="match status" value="1"/>
</dbReference>
<dbReference type="Gene3D" id="1.10.730.10">
    <property type="entry name" value="Isoleucyl-tRNA Synthetase, Domain 1"/>
    <property type="match status" value="2"/>
</dbReference>
<dbReference type="NCBIfam" id="TIGR00396">
    <property type="entry name" value="leuS_bact"/>
    <property type="match status" value="1"/>
</dbReference>
<evidence type="ECO:0000256" key="3">
    <source>
        <dbReference type="ARBA" id="ARBA00022598"/>
    </source>
</evidence>
<dbReference type="GO" id="GO:0002161">
    <property type="term" value="F:aminoacyl-tRNA deacylase activity"/>
    <property type="evidence" value="ECO:0007669"/>
    <property type="project" value="InterPro"/>
</dbReference>
<evidence type="ECO:0000256" key="8">
    <source>
        <dbReference type="ARBA" id="ARBA00047469"/>
    </source>
</evidence>
<feature type="short sequence motif" description="'KMSKS' region" evidence="9">
    <location>
        <begin position="658"/>
        <end position="662"/>
    </location>
</feature>
<feature type="binding site" evidence="9">
    <location>
        <position position="661"/>
    </location>
    <ligand>
        <name>ATP</name>
        <dbReference type="ChEBI" id="CHEBI:30616"/>
    </ligand>
</feature>
<evidence type="ECO:0000313" key="15">
    <source>
        <dbReference type="Proteomes" id="UP000199400"/>
    </source>
</evidence>
<comment type="subcellular location">
    <subcellularLocation>
        <location evidence="9">Cytoplasm</location>
    </subcellularLocation>
</comment>
<dbReference type="InterPro" id="IPR002302">
    <property type="entry name" value="Leu-tRNA-ligase"/>
</dbReference>
<dbReference type="InterPro" id="IPR025709">
    <property type="entry name" value="Leu_tRNA-synth_edit"/>
</dbReference>
<evidence type="ECO:0000256" key="5">
    <source>
        <dbReference type="ARBA" id="ARBA00022840"/>
    </source>
</evidence>
<dbReference type="Pfam" id="PF00133">
    <property type="entry name" value="tRNA-synt_1"/>
    <property type="match status" value="2"/>
</dbReference>
<feature type="domain" description="Leucyl-tRNA synthetase editing" evidence="13">
    <location>
        <begin position="253"/>
        <end position="440"/>
    </location>
</feature>
<dbReference type="InterPro" id="IPR013155">
    <property type="entry name" value="M/V/L/I-tRNA-synth_anticd-bd"/>
</dbReference>
<evidence type="ECO:0000259" key="12">
    <source>
        <dbReference type="Pfam" id="PF08264"/>
    </source>
</evidence>
<keyword evidence="2 9" id="KW-0963">Cytoplasm</keyword>
<keyword evidence="15" id="KW-1185">Reference proteome</keyword>
<dbReference type="Gene3D" id="3.40.50.620">
    <property type="entry name" value="HUPs"/>
    <property type="match status" value="3"/>
</dbReference>
<comment type="caution">
    <text evidence="9">Lacks conserved residue(s) required for the propagation of feature annotation.</text>
</comment>
<evidence type="ECO:0000256" key="10">
    <source>
        <dbReference type="RuleBase" id="RU363035"/>
    </source>
</evidence>
<organism evidence="14 15">
    <name type="scientific">Nannocystis exedens</name>
    <dbReference type="NCBI Taxonomy" id="54"/>
    <lineage>
        <taxon>Bacteria</taxon>
        <taxon>Pseudomonadati</taxon>
        <taxon>Myxococcota</taxon>
        <taxon>Polyangia</taxon>
        <taxon>Nannocystales</taxon>
        <taxon>Nannocystaceae</taxon>
        <taxon>Nannocystis</taxon>
    </lineage>
</organism>
<keyword evidence="4 9" id="KW-0547">Nucleotide-binding</keyword>
<dbReference type="SUPFAM" id="SSF50677">
    <property type="entry name" value="ValRS/IleRS/LeuRS editing domain"/>
    <property type="match status" value="1"/>
</dbReference>
<evidence type="ECO:0000256" key="6">
    <source>
        <dbReference type="ARBA" id="ARBA00022917"/>
    </source>
</evidence>
<evidence type="ECO:0000256" key="7">
    <source>
        <dbReference type="ARBA" id="ARBA00023146"/>
    </source>
</evidence>
<dbReference type="GO" id="GO:0005524">
    <property type="term" value="F:ATP binding"/>
    <property type="evidence" value="ECO:0007669"/>
    <property type="project" value="UniProtKB-UniRule"/>
</dbReference>
<keyword evidence="5 9" id="KW-0067">ATP-binding</keyword>
<dbReference type="GO" id="GO:0005829">
    <property type="term" value="C:cytosol"/>
    <property type="evidence" value="ECO:0007669"/>
    <property type="project" value="TreeGrafter"/>
</dbReference>
<dbReference type="InterPro" id="IPR001412">
    <property type="entry name" value="aa-tRNA-synth_I_CS"/>
</dbReference>
<dbReference type="Proteomes" id="UP000199400">
    <property type="component" value="Unassembled WGS sequence"/>
</dbReference>
<feature type="domain" description="Aminoacyl-tRNA synthetase class Ia" evidence="11">
    <location>
        <begin position="12"/>
        <end position="144"/>
    </location>
</feature>
<dbReference type="RefSeq" id="WP_096331059.1">
    <property type="nucleotide sequence ID" value="NZ_FOMX01000048.1"/>
</dbReference>
<dbReference type="Pfam" id="PF13603">
    <property type="entry name" value="tRNA-synt_1_2"/>
    <property type="match status" value="1"/>
</dbReference>
<dbReference type="InterPro" id="IPR009008">
    <property type="entry name" value="Val/Leu/Ile-tRNA-synth_edit"/>
</dbReference>
<dbReference type="InterPro" id="IPR014729">
    <property type="entry name" value="Rossmann-like_a/b/a_fold"/>
</dbReference>
<evidence type="ECO:0000259" key="11">
    <source>
        <dbReference type="Pfam" id="PF00133"/>
    </source>
</evidence>
<accession>A0A1I2HTX1</accession>
<comment type="similarity">
    <text evidence="1 9 10">Belongs to the class-I aminoacyl-tRNA synthetase family.</text>
</comment>
<dbReference type="EMBL" id="FOMX01000048">
    <property type="protein sequence ID" value="SFF33192.1"/>
    <property type="molecule type" value="Genomic_DNA"/>
</dbReference>
<evidence type="ECO:0000256" key="4">
    <source>
        <dbReference type="ARBA" id="ARBA00022741"/>
    </source>
</evidence>
<dbReference type="SUPFAM" id="SSF52374">
    <property type="entry name" value="Nucleotidylyl transferase"/>
    <property type="match status" value="1"/>
</dbReference>
<dbReference type="OrthoDB" id="9810365at2"/>
<evidence type="ECO:0000259" key="13">
    <source>
        <dbReference type="Pfam" id="PF13603"/>
    </source>
</evidence>
<evidence type="ECO:0000256" key="1">
    <source>
        <dbReference type="ARBA" id="ARBA00005594"/>
    </source>
</evidence>
<dbReference type="FunFam" id="3.40.50.620:FF:000056">
    <property type="entry name" value="Leucine--tRNA ligase"/>
    <property type="match status" value="1"/>
</dbReference>
<feature type="domain" description="Methionyl/Valyl/Leucyl/Isoleucyl-tRNA synthetase anticodon-binding" evidence="12">
    <location>
        <begin position="734"/>
        <end position="844"/>
    </location>
</feature>
<keyword evidence="3 9" id="KW-0436">Ligase</keyword>
<dbReference type="InterPro" id="IPR002300">
    <property type="entry name" value="aa-tRNA-synth_Ia"/>
</dbReference>
<dbReference type="PRINTS" id="PR00985">
    <property type="entry name" value="TRNASYNTHLEU"/>
</dbReference>
<evidence type="ECO:0000313" key="14">
    <source>
        <dbReference type="EMBL" id="SFF33192.1"/>
    </source>
</evidence>
<evidence type="ECO:0000256" key="9">
    <source>
        <dbReference type="HAMAP-Rule" id="MF_00049"/>
    </source>
</evidence>
<dbReference type="GO" id="GO:0004823">
    <property type="term" value="F:leucine-tRNA ligase activity"/>
    <property type="evidence" value="ECO:0007669"/>
    <property type="project" value="UniProtKB-UniRule"/>
</dbReference>
<dbReference type="PANTHER" id="PTHR43740:SF2">
    <property type="entry name" value="LEUCINE--TRNA LIGASE, MITOCHONDRIAL"/>
    <property type="match status" value="1"/>
</dbReference>
<dbReference type="PANTHER" id="PTHR43740">
    <property type="entry name" value="LEUCYL-TRNA SYNTHETASE"/>
    <property type="match status" value="1"/>
</dbReference>
<keyword evidence="7 9" id="KW-0030">Aminoacyl-tRNA synthetase</keyword>
<feature type="domain" description="Aminoacyl-tRNA synthetase class Ia" evidence="11">
    <location>
        <begin position="657"/>
        <end position="684"/>
    </location>
</feature>
<protein>
    <recommendedName>
        <fullName evidence="9">Leucine--tRNA ligase</fullName>
        <ecNumber evidence="9">6.1.1.4</ecNumber>
    </recommendedName>
    <alternativeName>
        <fullName evidence="9">Leucyl-tRNA synthetase</fullName>
        <shortName evidence="9">LeuRS</shortName>
    </alternativeName>
</protein>
<proteinExistence type="inferred from homology"/>
<dbReference type="SUPFAM" id="SSF47323">
    <property type="entry name" value="Anticodon-binding domain of a subclass of class I aminoacyl-tRNA synthetases"/>
    <property type="match status" value="1"/>
</dbReference>
<dbReference type="STRING" id="54.SAMN02745121_08197"/>
<dbReference type="FunFam" id="1.10.730.10:FF:000011">
    <property type="entry name" value="Leucine--tRNA ligase chloroplastic/mitochondrial"/>
    <property type="match status" value="1"/>
</dbReference>
<gene>
    <name evidence="9" type="primary">leuS</name>
    <name evidence="14" type="ORF">SAMN02745121_08197</name>
</gene>
<sequence length="882" mass="99941">MTYEFRAIEARWQRYWDEHRTFAAEVDPERPKYYVLDMFPYPSGDGLHVGHPEGYTATDIVARYKRMRGYNVLHPMGWDAFGLPAERYAMKKGVHPAKRTAECIVNFKRQLKTLGFSYDWDREIDTTDPRYFKWTQWIFLQIYDSYYDAEAGRARPIAELPIPPEITAAGEAAVRAYRDARRLAYLHDAPVNWCPELRIVLANEEVAEHVEQGYTVVRRAMRQWMMRITAYAERLLADLEGLDWPTSVLEMQRNWIGRSEGAEVDFQLAEGAGFEGKLTVFTTRPDTLFGATYMVLAPEHPLVAAISAPERRDAVDAYVARAATRSERDRQAEAAEGNKTGEFTGAFAINPVNGQRIPIWISDYVLMGYGTGAIMAVPGHDERDHAFATAFGLPIVEVVSGGDKPITEAPHVGDGVAVNSGLLDGLPTPEAKRRIIAWLEEHGLGTRRVTYKLRDWLFSRQRYWGEPFPLVHGEDGTVFPVTDAELPVTLPTIDDYQPSESGEPPLAKAEAWRRYEGPAGRGLREVNTMPQWAGSCWYYLRFMDPNNDAAPFSKRAADYWLPVDLYIGGAEHAVLHLLYSRFWHKVLFDLGHVSTREPFQKLVNQGMVLGATYHPLEARKDEHGKPLLFLPEFVEQVPGSDQWRVKATGEPVRVQWDKMSKSRGNVVNPDDVVRQYGADTMRLYEMFMGPLEHSAPWQTDGVAGCFRFLQRVHRLAFESGEMAAGEGTDRQRRLLHKTIAAVTERIDRLAFNTAISAMMVYVRDIAQPDEPLPRDSLEQFVLLLSPFAPHLAEEIWRSLGHVRSLAYEPWPAADDAWLTEDTFPLVVQIGGKRRAELQVAVGISEAEVVKLVMSSSELARYLEGKTPRRVVYVPGKLVNVVL</sequence>
<dbReference type="Pfam" id="PF08264">
    <property type="entry name" value="Anticodon_1"/>
    <property type="match status" value="1"/>
</dbReference>
<keyword evidence="6 9" id="KW-0648">Protein biosynthesis</keyword>
<evidence type="ECO:0000256" key="2">
    <source>
        <dbReference type="ARBA" id="ARBA00022490"/>
    </source>
</evidence>
<dbReference type="EC" id="6.1.1.4" evidence="9"/>